<dbReference type="Pfam" id="PF13520">
    <property type="entry name" value="AA_permease_2"/>
    <property type="match status" value="1"/>
</dbReference>
<comment type="subcellular location">
    <subcellularLocation>
        <location evidence="1">Membrane</location>
        <topology evidence="1">Multi-pass membrane protein</topology>
    </subcellularLocation>
</comment>
<feature type="transmembrane region" description="Helical" evidence="6">
    <location>
        <begin position="335"/>
        <end position="361"/>
    </location>
</feature>
<evidence type="ECO:0000256" key="6">
    <source>
        <dbReference type="SAM" id="Phobius"/>
    </source>
</evidence>
<keyword evidence="8" id="KW-1185">Reference proteome</keyword>
<proteinExistence type="predicted"/>
<evidence type="ECO:0000256" key="5">
    <source>
        <dbReference type="ARBA" id="ARBA00023136"/>
    </source>
</evidence>
<name>A0A9P4JPT3_9PLEO</name>
<dbReference type="AlphaFoldDB" id="A0A9P4JPT3"/>
<feature type="transmembrane region" description="Helical" evidence="6">
    <location>
        <begin position="204"/>
        <end position="222"/>
    </location>
</feature>
<keyword evidence="5 6" id="KW-0472">Membrane</keyword>
<dbReference type="PIRSF" id="PIRSF006060">
    <property type="entry name" value="AA_transporter"/>
    <property type="match status" value="1"/>
</dbReference>
<dbReference type="Proteomes" id="UP000799536">
    <property type="component" value="Unassembled WGS sequence"/>
</dbReference>
<feature type="transmembrane region" description="Helical" evidence="6">
    <location>
        <begin position="450"/>
        <end position="475"/>
    </location>
</feature>
<dbReference type="PANTHER" id="PTHR45649">
    <property type="entry name" value="AMINO-ACID PERMEASE BAT1"/>
    <property type="match status" value="1"/>
</dbReference>
<dbReference type="GO" id="GO:0016020">
    <property type="term" value="C:membrane"/>
    <property type="evidence" value="ECO:0007669"/>
    <property type="project" value="UniProtKB-SubCell"/>
</dbReference>
<dbReference type="EMBL" id="ML993906">
    <property type="protein sequence ID" value="KAF2203341.1"/>
    <property type="molecule type" value="Genomic_DNA"/>
</dbReference>
<keyword evidence="4 6" id="KW-1133">Transmembrane helix</keyword>
<reference evidence="7" key="1">
    <citation type="journal article" date="2020" name="Stud. Mycol.">
        <title>101 Dothideomycetes genomes: a test case for predicting lifestyles and emergence of pathogens.</title>
        <authorList>
            <person name="Haridas S."/>
            <person name="Albert R."/>
            <person name="Binder M."/>
            <person name="Bloem J."/>
            <person name="Labutti K."/>
            <person name="Salamov A."/>
            <person name="Andreopoulos B."/>
            <person name="Baker S."/>
            <person name="Barry K."/>
            <person name="Bills G."/>
            <person name="Bluhm B."/>
            <person name="Cannon C."/>
            <person name="Castanera R."/>
            <person name="Culley D."/>
            <person name="Daum C."/>
            <person name="Ezra D."/>
            <person name="Gonzalez J."/>
            <person name="Henrissat B."/>
            <person name="Kuo A."/>
            <person name="Liang C."/>
            <person name="Lipzen A."/>
            <person name="Lutzoni F."/>
            <person name="Magnuson J."/>
            <person name="Mondo S."/>
            <person name="Nolan M."/>
            <person name="Ohm R."/>
            <person name="Pangilinan J."/>
            <person name="Park H.-J."/>
            <person name="Ramirez L."/>
            <person name="Alfaro M."/>
            <person name="Sun H."/>
            <person name="Tritt A."/>
            <person name="Yoshinaga Y."/>
            <person name="Zwiers L.-H."/>
            <person name="Turgeon B."/>
            <person name="Goodwin S."/>
            <person name="Spatafora J."/>
            <person name="Crous P."/>
            <person name="Grigoriev I."/>
        </authorList>
    </citation>
    <scope>NUCLEOTIDE SEQUENCE</scope>
    <source>
        <strain evidence="7">ATCC 74209</strain>
    </source>
</reference>
<evidence type="ECO:0000313" key="8">
    <source>
        <dbReference type="Proteomes" id="UP000799536"/>
    </source>
</evidence>
<sequence>MASKVHSSDPEKVDRQNEFEARRGTIISIEEGVALNASGHKDQLKRQYGLLGICGLALTIDNAWIALGGSVTLAIANGGPPGVLYEVLVACCYYAIVAACIAELASAIPSSGGVYHWASVTPGPRYGRVLGFFTGFINFAGWLFDYASITQIVASVCTQLYAVFHPELEIHPWHTYIAYLLITWTITAFVIFGNRLIPHLQNVGLILVLGGGLVTIIVLAVMPKKHASHSFVWKEFENTTGWTPGVAFLTGVLNGAFTIGTPDSITHLAEELPNPKVDLPKGVAAQIILGFLTAFLYAIALFYSVTDLDAVINSNGAFPLAAIYSQATGSRAGTFGLLFIVFLSLMVCLVGTLLTCGRTWWVLARDSATPFHSFFSRVNETLSCPIPATVMCSLVTSALGAIPLGSKTGFTDLTGSFIILTSVSYALAIAPNLWTGRKNVPPGPFWMGRWGFLVSGIAVVLIIFFDIMFCFPFALPASAESMNYNSVILVGVTALTTFWWLVYGARNYPGPRMSHIYLEGVEKS</sequence>
<feature type="transmembrane region" description="Helical" evidence="6">
    <location>
        <begin position="487"/>
        <end position="505"/>
    </location>
</feature>
<evidence type="ECO:0000313" key="7">
    <source>
        <dbReference type="EMBL" id="KAF2203341.1"/>
    </source>
</evidence>
<feature type="transmembrane region" description="Helical" evidence="6">
    <location>
        <begin position="410"/>
        <end position="430"/>
    </location>
</feature>
<keyword evidence="3 6" id="KW-0812">Transmembrane</keyword>
<gene>
    <name evidence="7" type="ORF">GQ43DRAFT_367086</name>
</gene>
<dbReference type="GO" id="GO:0022857">
    <property type="term" value="F:transmembrane transporter activity"/>
    <property type="evidence" value="ECO:0007669"/>
    <property type="project" value="InterPro"/>
</dbReference>
<evidence type="ECO:0000256" key="4">
    <source>
        <dbReference type="ARBA" id="ARBA00022989"/>
    </source>
</evidence>
<evidence type="ECO:0000256" key="2">
    <source>
        <dbReference type="ARBA" id="ARBA00022448"/>
    </source>
</evidence>
<accession>A0A9P4JPT3</accession>
<protein>
    <submittedName>
        <fullName evidence="7">Amino acid transporter</fullName>
    </submittedName>
</protein>
<keyword evidence="2" id="KW-0813">Transport</keyword>
<dbReference type="Gene3D" id="1.20.1740.10">
    <property type="entry name" value="Amino acid/polyamine transporter I"/>
    <property type="match status" value="1"/>
</dbReference>
<organism evidence="7 8">
    <name type="scientific">Delitschia confertaspora ATCC 74209</name>
    <dbReference type="NCBI Taxonomy" id="1513339"/>
    <lineage>
        <taxon>Eukaryota</taxon>
        <taxon>Fungi</taxon>
        <taxon>Dikarya</taxon>
        <taxon>Ascomycota</taxon>
        <taxon>Pezizomycotina</taxon>
        <taxon>Dothideomycetes</taxon>
        <taxon>Pleosporomycetidae</taxon>
        <taxon>Pleosporales</taxon>
        <taxon>Delitschiaceae</taxon>
        <taxon>Delitschia</taxon>
    </lineage>
</organism>
<comment type="caution">
    <text evidence="7">The sequence shown here is derived from an EMBL/GenBank/DDBJ whole genome shotgun (WGS) entry which is preliminary data.</text>
</comment>
<dbReference type="InterPro" id="IPR002293">
    <property type="entry name" value="AA/rel_permease1"/>
</dbReference>
<feature type="transmembrane region" description="Helical" evidence="6">
    <location>
        <begin position="173"/>
        <end position="192"/>
    </location>
</feature>
<evidence type="ECO:0000256" key="1">
    <source>
        <dbReference type="ARBA" id="ARBA00004141"/>
    </source>
</evidence>
<feature type="transmembrane region" description="Helical" evidence="6">
    <location>
        <begin position="129"/>
        <end position="153"/>
    </location>
</feature>
<dbReference type="PANTHER" id="PTHR45649:SF27">
    <property type="entry name" value="CHOLINE TRANSPORTER (EUROFUNG)"/>
    <property type="match status" value="1"/>
</dbReference>
<evidence type="ECO:0000256" key="3">
    <source>
        <dbReference type="ARBA" id="ARBA00022692"/>
    </source>
</evidence>
<feature type="transmembrane region" description="Helical" evidence="6">
    <location>
        <begin position="382"/>
        <end position="404"/>
    </location>
</feature>
<feature type="transmembrane region" description="Helical" evidence="6">
    <location>
        <begin position="48"/>
        <end position="67"/>
    </location>
</feature>
<feature type="transmembrane region" description="Helical" evidence="6">
    <location>
        <begin position="87"/>
        <end position="108"/>
    </location>
</feature>
<dbReference type="OrthoDB" id="3900342at2759"/>
<feature type="transmembrane region" description="Helical" evidence="6">
    <location>
        <begin position="283"/>
        <end position="305"/>
    </location>
</feature>